<sequence>MRLLRRPLSIQNVNTKIDHGSLLLSLQVFTWTLIVFLLGGCAVARVNPQASLKIRFLDEYIIPADFHVSGTLVGGLSDLDYDGEFFYTVCDLPSAPRIYRFSLDIKNSKIDTLQFLEVIPVDTESTQLVFDSEGVIYHPDEKRFTLSSEGSINRGRDPFVAELDRNGQVQELYDLPAYFLSSHASGPRNNSVFEGLCESVDGKGIWVANELPLKGDGPEPGIFEKHAPIRFTRLDRSTKKPERQFAYDLDRVRKIPLLPFGMNGVTAIEEYEEERFLVLERGFSAGYGRHGFRVLLYLADGREADSTLEVNRLKEVKPSTVTLANKSLLFDFNSIRKELTNRSVDNLEGMTFGPTLPNGNRTLVLIADNNFNTLMKQMNQVILMEVVGE</sequence>
<feature type="domain" description="Phytase-like" evidence="2">
    <location>
        <begin position="72"/>
        <end position="371"/>
    </location>
</feature>
<evidence type="ECO:0000313" key="4">
    <source>
        <dbReference type="Proteomes" id="UP000753961"/>
    </source>
</evidence>
<dbReference type="PANTHER" id="PTHR37957:SF1">
    <property type="entry name" value="PHYTASE-LIKE DOMAIN-CONTAINING PROTEIN"/>
    <property type="match status" value="1"/>
</dbReference>
<protein>
    <submittedName>
        <fullName evidence="3">Esterase-like activity of phytase family protein</fullName>
    </submittedName>
</protein>
<dbReference type="InterPro" id="IPR027372">
    <property type="entry name" value="Phytase-like_dom"/>
</dbReference>
<accession>A0A953HMB2</accession>
<gene>
    <name evidence="3" type="ORF">KUV50_10675</name>
</gene>
<feature type="transmembrane region" description="Helical" evidence="1">
    <location>
        <begin position="21"/>
        <end position="46"/>
    </location>
</feature>
<dbReference type="Proteomes" id="UP000753961">
    <property type="component" value="Unassembled WGS sequence"/>
</dbReference>
<evidence type="ECO:0000256" key="1">
    <source>
        <dbReference type="SAM" id="Phobius"/>
    </source>
</evidence>
<name>A0A953HMB2_9BACT</name>
<dbReference type="AlphaFoldDB" id="A0A953HMB2"/>
<organism evidence="3 4">
    <name type="scientific">Membranihabitans marinus</name>
    <dbReference type="NCBI Taxonomy" id="1227546"/>
    <lineage>
        <taxon>Bacteria</taxon>
        <taxon>Pseudomonadati</taxon>
        <taxon>Bacteroidota</taxon>
        <taxon>Saprospiria</taxon>
        <taxon>Saprospirales</taxon>
        <taxon>Saprospiraceae</taxon>
        <taxon>Membranihabitans</taxon>
    </lineage>
</organism>
<keyword evidence="1" id="KW-1133">Transmembrane helix</keyword>
<dbReference type="Pfam" id="PF13449">
    <property type="entry name" value="Phytase-like"/>
    <property type="match status" value="1"/>
</dbReference>
<dbReference type="RefSeq" id="WP_222580134.1">
    <property type="nucleotide sequence ID" value="NZ_JAHVHU010000009.1"/>
</dbReference>
<evidence type="ECO:0000313" key="3">
    <source>
        <dbReference type="EMBL" id="MBY5958599.1"/>
    </source>
</evidence>
<keyword evidence="4" id="KW-1185">Reference proteome</keyword>
<dbReference type="EMBL" id="JAHVHU010000009">
    <property type="protein sequence ID" value="MBY5958599.1"/>
    <property type="molecule type" value="Genomic_DNA"/>
</dbReference>
<dbReference type="PANTHER" id="PTHR37957">
    <property type="entry name" value="BLR7070 PROTEIN"/>
    <property type="match status" value="1"/>
</dbReference>
<proteinExistence type="predicted"/>
<comment type="caution">
    <text evidence="3">The sequence shown here is derived from an EMBL/GenBank/DDBJ whole genome shotgun (WGS) entry which is preliminary data.</text>
</comment>
<keyword evidence="1" id="KW-0812">Transmembrane</keyword>
<keyword evidence="1" id="KW-0472">Membrane</keyword>
<evidence type="ECO:0000259" key="2">
    <source>
        <dbReference type="Pfam" id="PF13449"/>
    </source>
</evidence>
<reference evidence="3" key="1">
    <citation type="submission" date="2021-06" db="EMBL/GenBank/DDBJ databases">
        <title>44 bacteria genomes isolated from Dapeng, Shenzhen.</title>
        <authorList>
            <person name="Zheng W."/>
            <person name="Yu S."/>
            <person name="Huang Y."/>
        </authorList>
    </citation>
    <scope>NUCLEOTIDE SEQUENCE</scope>
    <source>
        <strain evidence="3">DP5N28-2</strain>
    </source>
</reference>